<proteinExistence type="predicted"/>
<dbReference type="Pfam" id="PF02517">
    <property type="entry name" value="Rce1-like"/>
    <property type="match status" value="1"/>
</dbReference>
<keyword evidence="2" id="KW-0472">Membrane</keyword>
<feature type="region of interest" description="Disordered" evidence="1">
    <location>
        <begin position="1"/>
        <end position="23"/>
    </location>
</feature>
<sequence>MGEPGAAEESSTAAVGGAGEAGTAGVGGLASRRVLGREVWLVLALSLGASGVAALISFTGVLTSAKPISGQTAVIVGSRAPGRPWLDLAWQIFAVVTALVPVALVGHFLLRGGESLRTIGFDLRERVRDLGRGTAVAAVIGGAGLGFYLLAYASGANLTVDPAQLPDHWWRIPILIAVAAQNAVLEEVIVLGYLNRRLDQLGWSVGRSTAASALLRGSYHLYQGVGGFAGNVVMGVIFCYLYRRWGRVMPLVVAHTVIDIVALVGATYLIGKVGWLPGS</sequence>
<keyword evidence="5" id="KW-1185">Reference proteome</keyword>
<accession>A0ABP4SE24</accession>
<feature type="transmembrane region" description="Helical" evidence="2">
    <location>
        <begin position="39"/>
        <end position="62"/>
    </location>
</feature>
<evidence type="ECO:0000259" key="3">
    <source>
        <dbReference type="Pfam" id="PF02517"/>
    </source>
</evidence>
<protein>
    <submittedName>
        <fullName evidence="4">Type II CAAX endopeptidase family protein</fullName>
    </submittedName>
</protein>
<dbReference type="Proteomes" id="UP001500280">
    <property type="component" value="Unassembled WGS sequence"/>
</dbReference>
<feature type="transmembrane region" description="Helical" evidence="2">
    <location>
        <begin position="225"/>
        <end position="242"/>
    </location>
</feature>
<evidence type="ECO:0000313" key="5">
    <source>
        <dbReference type="Proteomes" id="UP001500280"/>
    </source>
</evidence>
<feature type="domain" description="CAAX prenyl protease 2/Lysostaphin resistance protein A-like" evidence="3">
    <location>
        <begin position="169"/>
        <end position="260"/>
    </location>
</feature>
<evidence type="ECO:0000256" key="2">
    <source>
        <dbReference type="SAM" id="Phobius"/>
    </source>
</evidence>
<keyword evidence="2" id="KW-1133">Transmembrane helix</keyword>
<evidence type="ECO:0000256" key="1">
    <source>
        <dbReference type="SAM" id="MobiDB-lite"/>
    </source>
</evidence>
<organism evidence="4 5">
    <name type="scientific">Kribbella yunnanensis</name>
    <dbReference type="NCBI Taxonomy" id="190194"/>
    <lineage>
        <taxon>Bacteria</taxon>
        <taxon>Bacillati</taxon>
        <taxon>Actinomycetota</taxon>
        <taxon>Actinomycetes</taxon>
        <taxon>Propionibacteriales</taxon>
        <taxon>Kribbellaceae</taxon>
        <taxon>Kribbella</taxon>
    </lineage>
</organism>
<dbReference type="InterPro" id="IPR003675">
    <property type="entry name" value="Rce1/LyrA-like_dom"/>
</dbReference>
<dbReference type="EMBL" id="BAAANF010000003">
    <property type="protein sequence ID" value="GAA1670296.1"/>
    <property type="molecule type" value="Genomic_DNA"/>
</dbReference>
<keyword evidence="2" id="KW-0812">Transmembrane</keyword>
<gene>
    <name evidence="4" type="ORF">GCM10009745_10960</name>
</gene>
<reference evidence="5" key="1">
    <citation type="journal article" date="2019" name="Int. J. Syst. Evol. Microbiol.">
        <title>The Global Catalogue of Microorganisms (GCM) 10K type strain sequencing project: providing services to taxonomists for standard genome sequencing and annotation.</title>
        <authorList>
            <consortium name="The Broad Institute Genomics Platform"/>
            <consortium name="The Broad Institute Genome Sequencing Center for Infectious Disease"/>
            <person name="Wu L."/>
            <person name="Ma J."/>
        </authorList>
    </citation>
    <scope>NUCLEOTIDE SEQUENCE [LARGE SCALE GENOMIC DNA]</scope>
    <source>
        <strain evidence="5">JCM 14307</strain>
    </source>
</reference>
<feature type="transmembrane region" description="Helical" evidence="2">
    <location>
        <begin position="88"/>
        <end position="110"/>
    </location>
</feature>
<comment type="caution">
    <text evidence="4">The sequence shown here is derived from an EMBL/GenBank/DDBJ whole genome shotgun (WGS) entry which is preliminary data.</text>
</comment>
<feature type="transmembrane region" description="Helical" evidence="2">
    <location>
        <begin position="249"/>
        <end position="270"/>
    </location>
</feature>
<feature type="transmembrane region" description="Helical" evidence="2">
    <location>
        <begin position="130"/>
        <end position="152"/>
    </location>
</feature>
<name>A0ABP4SE24_9ACTN</name>
<feature type="compositionally biased region" description="Low complexity" evidence="1">
    <location>
        <begin position="1"/>
        <end position="15"/>
    </location>
</feature>
<evidence type="ECO:0000313" key="4">
    <source>
        <dbReference type="EMBL" id="GAA1670296.1"/>
    </source>
</evidence>